<gene>
    <name evidence="9" type="ORF">GCM10023187_35250</name>
</gene>
<dbReference type="Pfam" id="PF02687">
    <property type="entry name" value="FtsX"/>
    <property type="match status" value="2"/>
</dbReference>
<feature type="transmembrane region" description="Helical" evidence="6">
    <location>
        <begin position="294"/>
        <end position="316"/>
    </location>
</feature>
<feature type="transmembrane region" description="Helical" evidence="6">
    <location>
        <begin position="350"/>
        <end position="371"/>
    </location>
</feature>
<dbReference type="PANTHER" id="PTHR30572:SF18">
    <property type="entry name" value="ABC-TYPE MACROLIDE FAMILY EXPORT SYSTEM PERMEASE COMPONENT 2"/>
    <property type="match status" value="1"/>
</dbReference>
<evidence type="ECO:0000256" key="6">
    <source>
        <dbReference type="SAM" id="Phobius"/>
    </source>
</evidence>
<feature type="transmembrane region" description="Helical" evidence="6">
    <location>
        <begin position="433"/>
        <end position="457"/>
    </location>
</feature>
<feature type="domain" description="ABC3 transporter permease C-terminal" evidence="7">
    <location>
        <begin position="692"/>
        <end position="805"/>
    </location>
</feature>
<keyword evidence="10" id="KW-1185">Reference proteome</keyword>
<keyword evidence="2" id="KW-1003">Cell membrane</keyword>
<feature type="transmembrane region" description="Helical" evidence="6">
    <location>
        <begin position="689"/>
        <end position="713"/>
    </location>
</feature>
<evidence type="ECO:0000256" key="1">
    <source>
        <dbReference type="ARBA" id="ARBA00004651"/>
    </source>
</evidence>
<reference evidence="10" key="1">
    <citation type="journal article" date="2019" name="Int. J. Syst. Evol. Microbiol.">
        <title>The Global Catalogue of Microorganisms (GCM) 10K type strain sequencing project: providing services to taxonomists for standard genome sequencing and annotation.</title>
        <authorList>
            <consortium name="The Broad Institute Genomics Platform"/>
            <consortium name="The Broad Institute Genome Sequencing Center for Infectious Disease"/>
            <person name="Wu L."/>
            <person name="Ma J."/>
        </authorList>
    </citation>
    <scope>NUCLEOTIDE SEQUENCE [LARGE SCALE GENOMIC DNA]</scope>
    <source>
        <strain evidence="10">JCM 17925</strain>
    </source>
</reference>
<comment type="caution">
    <text evidence="9">The sequence shown here is derived from an EMBL/GenBank/DDBJ whole genome shotgun (WGS) entry which is preliminary data.</text>
</comment>
<evidence type="ECO:0000256" key="4">
    <source>
        <dbReference type="ARBA" id="ARBA00022989"/>
    </source>
</evidence>
<keyword evidence="5 6" id="KW-0472">Membrane</keyword>
<feature type="transmembrane region" description="Helical" evidence="6">
    <location>
        <begin position="21"/>
        <end position="42"/>
    </location>
</feature>
<feature type="transmembrane region" description="Helical" evidence="6">
    <location>
        <begin position="775"/>
        <end position="795"/>
    </location>
</feature>
<evidence type="ECO:0000256" key="5">
    <source>
        <dbReference type="ARBA" id="ARBA00023136"/>
    </source>
</evidence>
<keyword evidence="3 6" id="KW-0812">Transmembrane</keyword>
<dbReference type="InterPro" id="IPR003838">
    <property type="entry name" value="ABC3_permease_C"/>
</dbReference>
<dbReference type="Pfam" id="PF12704">
    <property type="entry name" value="MacB_PCD"/>
    <property type="match status" value="2"/>
</dbReference>
<dbReference type="Proteomes" id="UP001500936">
    <property type="component" value="Unassembled WGS sequence"/>
</dbReference>
<organism evidence="9 10">
    <name type="scientific">Nibrella viscosa</name>
    <dbReference type="NCBI Taxonomy" id="1084524"/>
    <lineage>
        <taxon>Bacteria</taxon>
        <taxon>Pseudomonadati</taxon>
        <taxon>Bacteroidota</taxon>
        <taxon>Cytophagia</taxon>
        <taxon>Cytophagales</taxon>
        <taxon>Spirosomataceae</taxon>
        <taxon>Nibrella</taxon>
    </lineage>
</organism>
<dbReference type="EMBL" id="BAABHB010000007">
    <property type="protein sequence ID" value="GAA4410537.1"/>
    <property type="molecule type" value="Genomic_DNA"/>
</dbReference>
<protein>
    <submittedName>
        <fullName evidence="9">ABC transporter permease</fullName>
    </submittedName>
</protein>
<proteinExistence type="predicted"/>
<evidence type="ECO:0000256" key="2">
    <source>
        <dbReference type="ARBA" id="ARBA00022475"/>
    </source>
</evidence>
<feature type="domain" description="MacB-like periplasmic core" evidence="8">
    <location>
        <begin position="445"/>
        <end position="656"/>
    </location>
</feature>
<evidence type="ECO:0000256" key="3">
    <source>
        <dbReference type="ARBA" id="ARBA00022692"/>
    </source>
</evidence>
<evidence type="ECO:0000259" key="7">
    <source>
        <dbReference type="Pfam" id="PF02687"/>
    </source>
</evidence>
<feature type="domain" description="MacB-like periplasmic core" evidence="8">
    <location>
        <begin position="20"/>
        <end position="237"/>
    </location>
</feature>
<dbReference type="RefSeq" id="WP_345269192.1">
    <property type="nucleotide sequence ID" value="NZ_BAABHB010000007.1"/>
</dbReference>
<feature type="transmembrane region" description="Helical" evidence="6">
    <location>
        <begin position="391"/>
        <end position="412"/>
    </location>
</feature>
<evidence type="ECO:0000313" key="9">
    <source>
        <dbReference type="EMBL" id="GAA4410537.1"/>
    </source>
</evidence>
<dbReference type="InterPro" id="IPR025857">
    <property type="entry name" value="MacB_PCD"/>
</dbReference>
<evidence type="ECO:0000259" key="8">
    <source>
        <dbReference type="Pfam" id="PF12704"/>
    </source>
</evidence>
<accession>A0ABP8KM19</accession>
<keyword evidence="4 6" id="KW-1133">Transmembrane helix</keyword>
<dbReference type="InterPro" id="IPR050250">
    <property type="entry name" value="Macrolide_Exporter_MacB"/>
</dbReference>
<sequence length="812" mass="90429">MLRNYLKTAWRNLLKNKLNTAINIIGLSIGMVCCMLIVMYVVDELSYDRFWANGDRIYRLALERKYTDRVSKYAMIPASYARDTKQEIPEVEESVRLFDFGNGTTLVKYQNQTFEERDVMAADSSFFRVFQVPLLQGQPDRVLSRPNTAVLTQRTVKRIFGNTNPIGKTLELVQGPKVEVTGISDDVPENAHFAYSILVSTPGAPFAEQPNHVSFSAHTYLLLRPNTNPAAVQDKFPAIVEKYAAGEVQRNFGVSFKEYLKAGNGYFYFLQPLRNIHLDSHLEAELKPNGSRTLVYIFSVIAVFVLLIACVNFMNLATARSSERAKEVGIRKSLGSTKGQLAAQFLTESVLLSVFSFVLALIVVIVLLPSFNDLARKQLSAWLLLQPDTLPLMLLVALCIGLLAGSYPAGVLSSFEPIKVLKGKFFSTRQGHLLRNGLVVFQFAISIILIISTLVVFTQLRFIENKELGFAKEAVINLQGAGFLGSNTEAFKQEISRIAGVAGVGGTNSAPGNQNGFFGIIFHREAESETVTGRGTVVDDAYLPTMKMAMTAGRTFSKAFNDSLSVILNEEAVRQLGLTDPIGKKVFSPDLFGRANGADVPLTVVGVVKDFHYQSLHQRIAPLFILHNRWFGRTDNQIVVRVQTDNLQPVVARIERIWKRYLPDQSFHYSFLDSDWEALYQAEQVSQRIFGVFSLLAIFIACMGLLGLAIYIIQQRTKEIGIRKVLGASVTSIVALLSRDFLKLVFIALIIASPIAWYAMNSWLEDFAYRIDVPWWAFVLAGLLAVGIALLTVSYQSIKAALMNPVTSLRSE</sequence>
<feature type="transmembrane region" description="Helical" evidence="6">
    <location>
        <begin position="741"/>
        <end position="760"/>
    </location>
</feature>
<name>A0ABP8KM19_9BACT</name>
<evidence type="ECO:0000313" key="10">
    <source>
        <dbReference type="Proteomes" id="UP001500936"/>
    </source>
</evidence>
<dbReference type="PANTHER" id="PTHR30572">
    <property type="entry name" value="MEMBRANE COMPONENT OF TRANSPORTER-RELATED"/>
    <property type="match status" value="1"/>
</dbReference>
<feature type="domain" description="ABC3 transporter permease C-terminal" evidence="7">
    <location>
        <begin position="300"/>
        <end position="416"/>
    </location>
</feature>
<comment type="subcellular location">
    <subcellularLocation>
        <location evidence="1">Cell membrane</location>
        <topology evidence="1">Multi-pass membrane protein</topology>
    </subcellularLocation>
</comment>